<proteinExistence type="predicted"/>
<dbReference type="STRING" id="1325564.NSJP_0835"/>
<evidence type="ECO:0000313" key="4">
    <source>
        <dbReference type="Proteomes" id="UP000192042"/>
    </source>
</evidence>
<dbReference type="RefSeq" id="WP_080885609.1">
    <property type="nucleotide sequence ID" value="NZ_LT828648.1"/>
</dbReference>
<dbReference type="PANTHER" id="PTHR42889:SF1">
    <property type="entry name" value="BLR3681 PROTEIN"/>
    <property type="match status" value="1"/>
</dbReference>
<accession>A0A1W1I1Y1</accession>
<dbReference type="SUPFAM" id="SSF51556">
    <property type="entry name" value="Metallo-dependent hydrolases"/>
    <property type="match status" value="1"/>
</dbReference>
<dbReference type="PANTHER" id="PTHR42889">
    <property type="entry name" value="BLR3681 PROTEIN"/>
    <property type="match status" value="1"/>
</dbReference>
<dbReference type="KEGG" id="nja:NSJP_0835"/>
<reference evidence="3 4" key="1">
    <citation type="submission" date="2017-03" db="EMBL/GenBank/DDBJ databases">
        <authorList>
            <person name="Afonso C.L."/>
            <person name="Miller P.J."/>
            <person name="Scott M.A."/>
            <person name="Spackman E."/>
            <person name="Goraichik I."/>
            <person name="Dimitrov K.M."/>
            <person name="Suarez D.L."/>
            <person name="Swayne D.E."/>
        </authorList>
    </citation>
    <scope>NUCLEOTIDE SEQUENCE [LARGE SCALE GENOMIC DNA]</scope>
    <source>
        <strain evidence="3">Genome sequencing of Nitrospira japonica strain NJ11</strain>
    </source>
</reference>
<dbReference type="AlphaFoldDB" id="A0A1W1I1Y1"/>
<protein>
    <submittedName>
        <fullName evidence="3">Putative Amidohydrolase 2</fullName>
    </submittedName>
</protein>
<dbReference type="OrthoDB" id="7325417at2"/>
<dbReference type="EMBL" id="LT828648">
    <property type="protein sequence ID" value="SLM47007.1"/>
    <property type="molecule type" value="Genomic_DNA"/>
</dbReference>
<keyword evidence="4" id="KW-1185">Reference proteome</keyword>
<evidence type="ECO:0000256" key="1">
    <source>
        <dbReference type="SAM" id="MobiDB-lite"/>
    </source>
</evidence>
<gene>
    <name evidence="3" type="ORF">NSJP_0835</name>
</gene>
<dbReference type="Gene3D" id="3.20.20.140">
    <property type="entry name" value="Metal-dependent hydrolases"/>
    <property type="match status" value="1"/>
</dbReference>
<evidence type="ECO:0000313" key="3">
    <source>
        <dbReference type="EMBL" id="SLM47007.1"/>
    </source>
</evidence>
<organism evidence="3 4">
    <name type="scientific">Nitrospira japonica</name>
    <dbReference type="NCBI Taxonomy" id="1325564"/>
    <lineage>
        <taxon>Bacteria</taxon>
        <taxon>Pseudomonadati</taxon>
        <taxon>Nitrospirota</taxon>
        <taxon>Nitrospiria</taxon>
        <taxon>Nitrospirales</taxon>
        <taxon>Nitrospiraceae</taxon>
        <taxon>Nitrospira</taxon>
    </lineage>
</organism>
<feature type="domain" description="Amidohydrolase-related" evidence="2">
    <location>
        <begin position="180"/>
        <end position="453"/>
    </location>
</feature>
<feature type="region of interest" description="Disordered" evidence="1">
    <location>
        <begin position="1"/>
        <end position="21"/>
    </location>
</feature>
<dbReference type="InterPro" id="IPR032466">
    <property type="entry name" value="Metal_Hydrolase"/>
</dbReference>
<sequence length="492" mass="54954">MPPQRTGTSGPVIKGSLSETPIPTRNVSNGEFLPVPQTLHQRHVEYRAQRLADRAAQRLGVSRREFLRGTGGLAAVLLAMNGVFGRFFGIGPVELFEPSAFAEQRGDPYFIFDVQNHYVSSEYDPSDAESQRKGAVSKQALIALRRRVRETGVNPALTGDRGTIDDLSWRNFVKEVFLDSETSIGLISTPPGPYPQAAVVPPREMAHIRDEINRLAGSRRMLAHGLATPQLGSADLDFMAMQAETLGVEAWKCYTGACPKGFERGWWMDDEAVAYPMLEQARKLNVKRVCVHKGLPLGPVPDYNHPKDLIKAAKDFPDITFLVYHSGFKTVAGIDDVFARSGEIPWTTEFCSMKKHEPGLTNIYMELGSTFAQLVTAHPGTCAHLIGQIVEAFGVDHVLWGTDSIWSGSPQWQIEAFRRFQMPDEFIERYRYQPLTRDVKAKIFGLNAARVFDVDVTATRLDVPRDYLGRMRMSYLEEGPLPSHRLYGWVAG</sequence>
<dbReference type="GO" id="GO:0016787">
    <property type="term" value="F:hydrolase activity"/>
    <property type="evidence" value="ECO:0007669"/>
    <property type="project" value="UniProtKB-KW"/>
</dbReference>
<dbReference type="Proteomes" id="UP000192042">
    <property type="component" value="Chromosome I"/>
</dbReference>
<name>A0A1W1I1Y1_9BACT</name>
<dbReference type="Pfam" id="PF04909">
    <property type="entry name" value="Amidohydro_2"/>
    <property type="match status" value="1"/>
</dbReference>
<evidence type="ECO:0000259" key="2">
    <source>
        <dbReference type="Pfam" id="PF04909"/>
    </source>
</evidence>
<keyword evidence="3" id="KW-0378">Hydrolase</keyword>
<dbReference type="InterPro" id="IPR006680">
    <property type="entry name" value="Amidohydro-rel"/>
</dbReference>